<dbReference type="OrthoDB" id="1491239at2"/>
<accession>A0A1I2E990</accession>
<evidence type="ECO:0000313" key="2">
    <source>
        <dbReference type="EMBL" id="SFE89058.1"/>
    </source>
</evidence>
<protein>
    <submittedName>
        <fullName evidence="2">Long-chain fatty acid transport protein</fullName>
    </submittedName>
</protein>
<evidence type="ECO:0000313" key="3">
    <source>
        <dbReference type="Proteomes" id="UP000198596"/>
    </source>
</evidence>
<dbReference type="Proteomes" id="UP000198596">
    <property type="component" value="Unassembled WGS sequence"/>
</dbReference>
<dbReference type="RefSeq" id="WP_091204318.1">
    <property type="nucleotide sequence ID" value="NZ_FONQ01000005.1"/>
</dbReference>
<dbReference type="STRING" id="935223.SAMN04488131_105116"/>
<sequence length="416" mass="46027">MIKKILISACLLLSLVSFAQEGTASPYSFYGIGDVRFRGTLENRSMGEIVIEQDSIHMNLQNPASFANLKLTTFTLGGTYATTKLKTDAESSNARRSTLDYLAIGLPLGKFGVGFGLIPYSSVGYKISSVSEDPAQNNRRFNGSGGLNKAFFGVGYKIVPNFSIGADVNYNFGKIETNNFEYITDISIGTRELNKVDLSGVNFNLGMMYQTKINKKISFFSSLNYSLESTLKAENTRNIATALYNSNFDLAIVDVLDDVKTEKNLKIPSKYSAQAGFGEARKWLVGIGYTFQEAGSLNNNYNSLDNVSYEKHSKYSIGGYYIPNYNSFSNYAKRITYRGGFRFENTGLVIHSEPIEDMALTLGVGLPLTGTFSNVNIGLEFGKRGTTAAKLVEENYANVSVSFSLNDRWFEKRKFN</sequence>
<dbReference type="SUPFAM" id="SSF56935">
    <property type="entry name" value="Porins"/>
    <property type="match status" value="1"/>
</dbReference>
<keyword evidence="1" id="KW-0732">Signal</keyword>
<feature type="chain" id="PRO_5011750213" evidence="1">
    <location>
        <begin position="20"/>
        <end position="416"/>
    </location>
</feature>
<feature type="signal peptide" evidence="1">
    <location>
        <begin position="1"/>
        <end position="19"/>
    </location>
</feature>
<dbReference type="AlphaFoldDB" id="A0A1I2E990"/>
<dbReference type="EMBL" id="FONQ01000005">
    <property type="protein sequence ID" value="SFE89058.1"/>
    <property type="molecule type" value="Genomic_DNA"/>
</dbReference>
<evidence type="ECO:0000256" key="1">
    <source>
        <dbReference type="SAM" id="SignalP"/>
    </source>
</evidence>
<proteinExistence type="predicted"/>
<gene>
    <name evidence="2" type="ORF">SAMN04488131_105116</name>
</gene>
<name>A0A1I2E990_9FLAO</name>
<organism evidence="2 3">
    <name type="scientific">Flavobacterium xueshanense</name>
    <dbReference type="NCBI Taxonomy" id="935223"/>
    <lineage>
        <taxon>Bacteria</taxon>
        <taxon>Pseudomonadati</taxon>
        <taxon>Bacteroidota</taxon>
        <taxon>Flavobacteriia</taxon>
        <taxon>Flavobacteriales</taxon>
        <taxon>Flavobacteriaceae</taxon>
        <taxon>Flavobacterium</taxon>
    </lineage>
</organism>
<keyword evidence="3" id="KW-1185">Reference proteome</keyword>
<dbReference type="Gene3D" id="2.40.160.60">
    <property type="entry name" value="Outer membrane protein transport protein (OMPP1/FadL/TodX)"/>
    <property type="match status" value="1"/>
</dbReference>
<reference evidence="3" key="1">
    <citation type="submission" date="2016-10" db="EMBL/GenBank/DDBJ databases">
        <authorList>
            <person name="Varghese N."/>
            <person name="Submissions S."/>
        </authorList>
    </citation>
    <scope>NUCLEOTIDE SEQUENCE [LARGE SCALE GENOMIC DNA]</scope>
    <source>
        <strain evidence="3">CGMCC 1.9227</strain>
    </source>
</reference>